<protein>
    <submittedName>
        <fullName evidence="1">Uncharacterized protein</fullName>
    </submittedName>
</protein>
<sequence>MICYHEFEAWGFHERLRSTAIYWRCSLGLRFWCPNEGGCAGSGSIKFNGGVSCGLRDPRVAATTWWAIRAWARRIERRCDWVMKKKKEHGFRLMRKTWMLLFSGCNASTIMCWRIVCGSTMLGLLVPVSTCISILEWIISELDHQFLLDNAYYFEMKDAGFFDADWD</sequence>
<organism evidence="1 2">
    <name type="scientific">Rubus argutus</name>
    <name type="common">Southern blackberry</name>
    <dbReference type="NCBI Taxonomy" id="59490"/>
    <lineage>
        <taxon>Eukaryota</taxon>
        <taxon>Viridiplantae</taxon>
        <taxon>Streptophyta</taxon>
        <taxon>Embryophyta</taxon>
        <taxon>Tracheophyta</taxon>
        <taxon>Spermatophyta</taxon>
        <taxon>Magnoliopsida</taxon>
        <taxon>eudicotyledons</taxon>
        <taxon>Gunneridae</taxon>
        <taxon>Pentapetalae</taxon>
        <taxon>rosids</taxon>
        <taxon>fabids</taxon>
        <taxon>Rosales</taxon>
        <taxon>Rosaceae</taxon>
        <taxon>Rosoideae</taxon>
        <taxon>Rosoideae incertae sedis</taxon>
        <taxon>Rubus</taxon>
    </lineage>
</organism>
<comment type="caution">
    <text evidence="1">The sequence shown here is derived from an EMBL/GenBank/DDBJ whole genome shotgun (WGS) entry which is preliminary data.</text>
</comment>
<evidence type="ECO:0000313" key="1">
    <source>
        <dbReference type="EMBL" id="KAK9939595.1"/>
    </source>
</evidence>
<proteinExistence type="predicted"/>
<dbReference type="EMBL" id="JBEDUW010000003">
    <property type="protein sequence ID" value="KAK9939595.1"/>
    <property type="molecule type" value="Genomic_DNA"/>
</dbReference>
<accession>A0AAW1XU60</accession>
<name>A0AAW1XU60_RUBAR</name>
<reference evidence="1 2" key="1">
    <citation type="journal article" date="2023" name="G3 (Bethesda)">
        <title>A chromosome-length genome assembly and annotation of blackberry (Rubus argutus, cv. 'Hillquist').</title>
        <authorList>
            <person name="Bruna T."/>
            <person name="Aryal R."/>
            <person name="Dudchenko O."/>
            <person name="Sargent D.J."/>
            <person name="Mead D."/>
            <person name="Buti M."/>
            <person name="Cavallini A."/>
            <person name="Hytonen T."/>
            <person name="Andres J."/>
            <person name="Pham M."/>
            <person name="Weisz D."/>
            <person name="Mascagni F."/>
            <person name="Usai G."/>
            <person name="Natali L."/>
            <person name="Bassil N."/>
            <person name="Fernandez G.E."/>
            <person name="Lomsadze A."/>
            <person name="Armour M."/>
            <person name="Olukolu B."/>
            <person name="Poorten T."/>
            <person name="Britton C."/>
            <person name="Davik J."/>
            <person name="Ashrafi H."/>
            <person name="Aiden E.L."/>
            <person name="Borodovsky M."/>
            <person name="Worthington M."/>
        </authorList>
    </citation>
    <scope>NUCLEOTIDE SEQUENCE [LARGE SCALE GENOMIC DNA]</scope>
    <source>
        <strain evidence="1">PI 553951</strain>
    </source>
</reference>
<gene>
    <name evidence="1" type="ORF">M0R45_016286</name>
</gene>
<evidence type="ECO:0000313" key="2">
    <source>
        <dbReference type="Proteomes" id="UP001457282"/>
    </source>
</evidence>
<keyword evidence="2" id="KW-1185">Reference proteome</keyword>
<dbReference type="Proteomes" id="UP001457282">
    <property type="component" value="Unassembled WGS sequence"/>
</dbReference>
<dbReference type="AlphaFoldDB" id="A0AAW1XU60"/>